<protein>
    <submittedName>
        <fullName evidence="1">Uncharacterized protein</fullName>
    </submittedName>
</protein>
<organism evidence="1 2">
    <name type="scientific">Asparagus officinalis</name>
    <name type="common">Garden asparagus</name>
    <dbReference type="NCBI Taxonomy" id="4686"/>
    <lineage>
        <taxon>Eukaryota</taxon>
        <taxon>Viridiplantae</taxon>
        <taxon>Streptophyta</taxon>
        <taxon>Embryophyta</taxon>
        <taxon>Tracheophyta</taxon>
        <taxon>Spermatophyta</taxon>
        <taxon>Magnoliopsida</taxon>
        <taxon>Liliopsida</taxon>
        <taxon>Asparagales</taxon>
        <taxon>Asparagaceae</taxon>
        <taxon>Asparagoideae</taxon>
        <taxon>Asparagus</taxon>
    </lineage>
</organism>
<reference evidence="2" key="1">
    <citation type="journal article" date="2017" name="Nat. Commun.">
        <title>The asparagus genome sheds light on the origin and evolution of a young Y chromosome.</title>
        <authorList>
            <person name="Harkess A."/>
            <person name="Zhou J."/>
            <person name="Xu C."/>
            <person name="Bowers J.E."/>
            <person name="Van der Hulst R."/>
            <person name="Ayyampalayam S."/>
            <person name="Mercati F."/>
            <person name="Riccardi P."/>
            <person name="McKain M.R."/>
            <person name="Kakrana A."/>
            <person name="Tang H."/>
            <person name="Ray J."/>
            <person name="Groenendijk J."/>
            <person name="Arikit S."/>
            <person name="Mathioni S.M."/>
            <person name="Nakano M."/>
            <person name="Shan H."/>
            <person name="Telgmann-Rauber A."/>
            <person name="Kanno A."/>
            <person name="Yue Z."/>
            <person name="Chen H."/>
            <person name="Li W."/>
            <person name="Chen Y."/>
            <person name="Xu X."/>
            <person name="Zhang Y."/>
            <person name="Luo S."/>
            <person name="Chen H."/>
            <person name="Gao J."/>
            <person name="Mao Z."/>
            <person name="Pires J.C."/>
            <person name="Luo M."/>
            <person name="Kudrna D."/>
            <person name="Wing R.A."/>
            <person name="Meyers B.C."/>
            <person name="Yi K."/>
            <person name="Kong H."/>
            <person name="Lavrijsen P."/>
            <person name="Sunseri F."/>
            <person name="Falavigna A."/>
            <person name="Ye Y."/>
            <person name="Leebens-Mack J.H."/>
            <person name="Chen G."/>
        </authorList>
    </citation>
    <scope>NUCLEOTIDE SEQUENCE [LARGE SCALE GENOMIC DNA]</scope>
    <source>
        <strain evidence="2">cv. DH0086</strain>
    </source>
</reference>
<evidence type="ECO:0000313" key="1">
    <source>
        <dbReference type="EMBL" id="ONK80519.1"/>
    </source>
</evidence>
<sequence>CFSTELFDSSLDLGLMRGLETLAVVLFLGREVCKTLSQFNWLLRDYLKAQC</sequence>
<accession>A0A5P1FU32</accession>
<feature type="non-terminal residue" evidence="1">
    <location>
        <position position="1"/>
    </location>
</feature>
<name>A0A5P1FU32_ASPOF</name>
<gene>
    <name evidence="1" type="ORF">A4U43_C01F18720</name>
</gene>
<dbReference type="Proteomes" id="UP000243459">
    <property type="component" value="Chromosome 1"/>
</dbReference>
<dbReference type="Gramene" id="ONK80519">
    <property type="protein sequence ID" value="ONK80519"/>
    <property type="gene ID" value="A4U43_C01F18720"/>
</dbReference>
<keyword evidence="2" id="KW-1185">Reference proteome</keyword>
<dbReference type="EMBL" id="CM007381">
    <property type="protein sequence ID" value="ONK80519.1"/>
    <property type="molecule type" value="Genomic_DNA"/>
</dbReference>
<proteinExistence type="predicted"/>
<evidence type="ECO:0000313" key="2">
    <source>
        <dbReference type="Proteomes" id="UP000243459"/>
    </source>
</evidence>
<dbReference type="AlphaFoldDB" id="A0A5P1FU32"/>